<proteinExistence type="predicted"/>
<evidence type="ECO:0000256" key="1">
    <source>
        <dbReference type="ARBA" id="ARBA00022741"/>
    </source>
</evidence>
<accession>A0A1E7XIC1</accession>
<comment type="caution">
    <text evidence="7">The sequence shown here is derived from an EMBL/GenBank/DDBJ whole genome shotgun (WGS) entry which is preliminary data.</text>
</comment>
<dbReference type="EC" id="3.1.11.5" evidence="7"/>
<feature type="binding site" evidence="5">
    <location>
        <begin position="47"/>
        <end position="54"/>
    </location>
    <ligand>
        <name>ATP</name>
        <dbReference type="ChEBI" id="CHEBI:30616"/>
    </ligand>
</feature>
<evidence type="ECO:0000259" key="6">
    <source>
        <dbReference type="PROSITE" id="PS51198"/>
    </source>
</evidence>
<dbReference type="Proteomes" id="UP000177010">
    <property type="component" value="Unassembled WGS sequence"/>
</dbReference>
<sequence length="627" mass="71600">MKNSEIVITDADIDQIEIAMGNQIHFDFNRREIIKSMPPNDFQDIQAFPGTGKTTLLITKLGILAQKRSNMSSGICVLSFTNAAREEVQRRLGGTSYGEKLLSYPNFIGTFHSFFSDFVVKPWFRSMGIHIQTIDSSITLAMRRKMIGSNRAIDSHRNVVMEYSLKKGFTFSESSATQKRINKIIKYSIIQGNLTYDEVIYFSNLAIKEHSEISKNISKRFPLLFIDEAQDTSLILWNLVRHSFSNSDIQAFGDSNQSIYDDGIHYSKAVIPSSPHFSILDSQRLTDKIANIANPLAISGESMKGVNTDFKNIPATIIMFNENSIAKVLPTFGQLVLDNFSDEEINGCECFAIGRVHKIKDPADVQKHFPANIEAYWPQYDPSNANVDKLRVKYDHFWKYVKRARLLVKKSNESESAVKMIILGLVDFLNDLLTGKKKYRLYKNPFSVFSKTLKDEDLMLLRRNIKLLLFKEDLPKKVWTEAVSNIELTLETIETFETGNSFFEWQDNMGKELNNQIESPKKRNNSFIFSHKDRQVEIKLGSIHSVKGQTHLATLLLETFLKTHDVKKILPFLEGKESKNSNDERMSLNYVALTRAKGMVCIALPESEISDKDEHLLRACGWDFICI</sequence>
<gene>
    <name evidence="7" type="primary">recB</name>
    <name evidence="7" type="ORF">LASUN_04390</name>
</gene>
<name>A0A1E7XIC1_9LACO</name>
<dbReference type="GO" id="GO:0003677">
    <property type="term" value="F:DNA binding"/>
    <property type="evidence" value="ECO:0007669"/>
    <property type="project" value="InterPro"/>
</dbReference>
<evidence type="ECO:0000256" key="2">
    <source>
        <dbReference type="ARBA" id="ARBA00022801"/>
    </source>
</evidence>
<keyword evidence="2 5" id="KW-0378">Hydrolase</keyword>
<dbReference type="PANTHER" id="PTHR11070:SF3">
    <property type="entry name" value="DNA 3'-5' HELICASE"/>
    <property type="match status" value="1"/>
</dbReference>
<keyword evidence="3 5" id="KW-0347">Helicase</keyword>
<dbReference type="InterPro" id="IPR013986">
    <property type="entry name" value="DExx_box_DNA_helicase_dom_sf"/>
</dbReference>
<dbReference type="InterPro" id="IPR014016">
    <property type="entry name" value="UvrD-like_ATP-bd"/>
</dbReference>
<evidence type="ECO:0000313" key="7">
    <source>
        <dbReference type="EMBL" id="OFA12722.1"/>
    </source>
</evidence>
<dbReference type="GO" id="GO:0000725">
    <property type="term" value="P:recombinational repair"/>
    <property type="evidence" value="ECO:0007669"/>
    <property type="project" value="TreeGrafter"/>
</dbReference>
<keyword evidence="1 5" id="KW-0547">Nucleotide-binding</keyword>
<dbReference type="Gene3D" id="3.40.50.300">
    <property type="entry name" value="P-loop containing nucleotide triphosphate hydrolases"/>
    <property type="match status" value="1"/>
</dbReference>
<dbReference type="GO" id="GO:0043138">
    <property type="term" value="F:3'-5' DNA helicase activity"/>
    <property type="evidence" value="ECO:0007669"/>
    <property type="project" value="TreeGrafter"/>
</dbReference>
<feature type="domain" description="UvrD-like helicase ATP-binding" evidence="6">
    <location>
        <begin position="26"/>
        <end position="313"/>
    </location>
</feature>
<dbReference type="EMBL" id="MIQE01000005">
    <property type="protein sequence ID" value="OFA12722.1"/>
    <property type="molecule type" value="Genomic_DNA"/>
</dbReference>
<dbReference type="Pfam" id="PF00580">
    <property type="entry name" value="UvrD-helicase"/>
    <property type="match status" value="1"/>
</dbReference>
<evidence type="ECO:0000256" key="5">
    <source>
        <dbReference type="PROSITE-ProRule" id="PRU00560"/>
    </source>
</evidence>
<dbReference type="InterPro" id="IPR027417">
    <property type="entry name" value="P-loop_NTPase"/>
</dbReference>
<evidence type="ECO:0000313" key="8">
    <source>
        <dbReference type="Proteomes" id="UP000177010"/>
    </source>
</evidence>
<dbReference type="AlphaFoldDB" id="A0A1E7XIC1"/>
<keyword evidence="4 5" id="KW-0067">ATP-binding</keyword>
<dbReference type="RefSeq" id="WP_070367162.1">
    <property type="nucleotide sequence ID" value="NZ_MIQE01000005.1"/>
</dbReference>
<protein>
    <submittedName>
        <fullName evidence="7">RecBCD enzyme subunit RecB</fullName>
        <ecNumber evidence="7">3.1.11.5</ecNumber>
    </submittedName>
</protein>
<dbReference type="Gene3D" id="1.10.10.160">
    <property type="match status" value="1"/>
</dbReference>
<dbReference type="PANTHER" id="PTHR11070">
    <property type="entry name" value="UVRD / RECB / PCRA DNA HELICASE FAMILY MEMBER"/>
    <property type="match status" value="1"/>
</dbReference>
<evidence type="ECO:0000256" key="3">
    <source>
        <dbReference type="ARBA" id="ARBA00022806"/>
    </source>
</evidence>
<organism evidence="7 8">
    <name type="scientific">Lentilactobacillus sunkii</name>
    <dbReference type="NCBI Taxonomy" id="481719"/>
    <lineage>
        <taxon>Bacteria</taxon>
        <taxon>Bacillati</taxon>
        <taxon>Bacillota</taxon>
        <taxon>Bacilli</taxon>
        <taxon>Lactobacillales</taxon>
        <taxon>Lactobacillaceae</taxon>
        <taxon>Lentilactobacillus</taxon>
    </lineage>
</organism>
<evidence type="ECO:0000256" key="4">
    <source>
        <dbReference type="ARBA" id="ARBA00022840"/>
    </source>
</evidence>
<dbReference type="GO" id="GO:0008854">
    <property type="term" value="F:exodeoxyribonuclease V activity"/>
    <property type="evidence" value="ECO:0007669"/>
    <property type="project" value="UniProtKB-EC"/>
</dbReference>
<dbReference type="SUPFAM" id="SSF52540">
    <property type="entry name" value="P-loop containing nucleoside triphosphate hydrolases"/>
    <property type="match status" value="1"/>
</dbReference>
<dbReference type="InterPro" id="IPR000212">
    <property type="entry name" value="DNA_helicase_UvrD/REP"/>
</dbReference>
<dbReference type="STRING" id="481719.LASUN_04390"/>
<dbReference type="PROSITE" id="PS51198">
    <property type="entry name" value="UVRD_HELICASE_ATP_BIND"/>
    <property type="match status" value="1"/>
</dbReference>
<reference evidence="7 8" key="1">
    <citation type="submission" date="2016-09" db="EMBL/GenBank/DDBJ databases">
        <title>Genome Sequence of Lactobacillus sunkii Strain CG01.</title>
        <authorList>
            <person name="Poehlein A."/>
            <person name="Gabris C."/>
            <person name="Bengelsdorf F.R."/>
            <person name="Duerre P."/>
            <person name="Daniel R."/>
        </authorList>
    </citation>
    <scope>NUCLEOTIDE SEQUENCE [LARGE SCALE GENOMIC DNA]</scope>
    <source>
        <strain evidence="7 8">CG_D</strain>
    </source>
</reference>
<dbReference type="GO" id="GO:0005829">
    <property type="term" value="C:cytosol"/>
    <property type="evidence" value="ECO:0007669"/>
    <property type="project" value="TreeGrafter"/>
</dbReference>
<dbReference type="GO" id="GO:0005524">
    <property type="term" value="F:ATP binding"/>
    <property type="evidence" value="ECO:0007669"/>
    <property type="project" value="UniProtKB-UniRule"/>
</dbReference>